<organism evidence="3 4">
    <name type="scientific">Natrinema zhouii</name>
    <dbReference type="NCBI Taxonomy" id="1710539"/>
    <lineage>
        <taxon>Archaea</taxon>
        <taxon>Methanobacteriati</taxon>
        <taxon>Methanobacteriota</taxon>
        <taxon>Stenosarchaea group</taxon>
        <taxon>Halobacteria</taxon>
        <taxon>Halobacteriales</taxon>
        <taxon>Natrialbaceae</taxon>
        <taxon>Natrinema</taxon>
    </lineage>
</organism>
<dbReference type="EMBL" id="CP059154">
    <property type="protein sequence ID" value="QLK27597.1"/>
    <property type="molecule type" value="Genomic_DNA"/>
</dbReference>
<reference evidence="3 4" key="1">
    <citation type="submission" date="2020-07" db="EMBL/GenBank/DDBJ databases">
        <title>Natrinema (YPL30) sp. nov. and Haloterrigena xxxxxx (YPL8) sp. nov., isolated from a salt mine.</title>
        <authorList>
            <person name="Cui H."/>
        </authorList>
    </citation>
    <scope>NUCLEOTIDE SEQUENCE [LARGE SCALE GENOMIC DNA]</scope>
    <source>
        <strain evidence="3 4">YPL13</strain>
    </source>
</reference>
<dbReference type="Proteomes" id="UP000510869">
    <property type="component" value="Chromosome"/>
</dbReference>
<gene>
    <name evidence="3" type="ORF">HYG81_08335</name>
</gene>
<evidence type="ECO:0000313" key="4">
    <source>
        <dbReference type="Proteomes" id="UP000510869"/>
    </source>
</evidence>
<feature type="domain" description="Asparagine synthetase" evidence="2">
    <location>
        <begin position="191"/>
        <end position="477"/>
    </location>
</feature>
<sequence length="559" mass="62296">MATVLLANPNAEVVSCDGRRWILCGTHRRALRSEIEDGADFRDVKARHDSLPGEGTIIALSTRADEPTIRAHRGITSAYEVFYCLDSGGEPVLTDLFRNALARLEPADRTVPERAKAAHLLYRTVPMESYIERIHRLGHGETLTWSPGETTPRTELTETLEPERGLSPTSAHERLDEVLSAVCAPVAEEGSLMLSGGIDSTVLAPYMADPTESVTGSFDTPELEFEREYADRAAALVETDREIVEMSESSYLERLEAAVDALGMPPHQLQTPTFDGIYREYDGSDTLVSGQVADAVFGLSGQLDVARTVWRTRHLRYAPPVFEKLQRHRSELEKLTRHPSDPDGQALRFALYTNRPSAVDALGHREYARRQRERYTYAMDRVSDATGDSYARHAHVGQWVDFFCEDAVTVWRQAGFARGHEMYTPFAGKAVAELALGLDSPDRYVHDGEPKHVPKRLLGEWYPDYDQSKPKGNGNFPADRFLSSGPLASIFDRYDVPEFAPDIPGEIVDRSAGLAWNLAGYAIWRDRVLRSDDLEPAPHSRTVSVSDRATAPRSDIESV</sequence>
<dbReference type="RefSeq" id="WP_180842758.1">
    <property type="nucleotide sequence ID" value="NZ_CP059154.1"/>
</dbReference>
<proteinExistence type="predicted"/>
<feature type="region of interest" description="Disordered" evidence="1">
    <location>
        <begin position="142"/>
        <end position="168"/>
    </location>
</feature>
<keyword evidence="4" id="KW-1185">Reference proteome</keyword>
<feature type="region of interest" description="Disordered" evidence="1">
    <location>
        <begin position="535"/>
        <end position="559"/>
    </location>
</feature>
<dbReference type="GO" id="GO:0006529">
    <property type="term" value="P:asparagine biosynthetic process"/>
    <property type="evidence" value="ECO:0007669"/>
    <property type="project" value="InterPro"/>
</dbReference>
<evidence type="ECO:0000313" key="3">
    <source>
        <dbReference type="EMBL" id="QLK27597.1"/>
    </source>
</evidence>
<dbReference type="GO" id="GO:0004066">
    <property type="term" value="F:asparagine synthase (glutamine-hydrolyzing) activity"/>
    <property type="evidence" value="ECO:0007669"/>
    <property type="project" value="InterPro"/>
</dbReference>
<evidence type="ECO:0000256" key="1">
    <source>
        <dbReference type="SAM" id="MobiDB-lite"/>
    </source>
</evidence>
<dbReference type="AlphaFoldDB" id="A0A7D6CQL6"/>
<feature type="compositionally biased region" description="Low complexity" evidence="1">
    <location>
        <begin position="147"/>
        <end position="159"/>
    </location>
</feature>
<dbReference type="Pfam" id="PF00733">
    <property type="entry name" value="Asn_synthase"/>
    <property type="match status" value="1"/>
</dbReference>
<evidence type="ECO:0000259" key="2">
    <source>
        <dbReference type="Pfam" id="PF00733"/>
    </source>
</evidence>
<dbReference type="InterPro" id="IPR001962">
    <property type="entry name" value="Asn_synthase"/>
</dbReference>
<dbReference type="GeneID" id="56143206"/>
<dbReference type="Gene3D" id="3.40.50.620">
    <property type="entry name" value="HUPs"/>
    <property type="match status" value="1"/>
</dbReference>
<protein>
    <recommendedName>
        <fullName evidence="2">Asparagine synthetase domain-containing protein</fullName>
    </recommendedName>
</protein>
<dbReference type="SUPFAM" id="SSF52402">
    <property type="entry name" value="Adenine nucleotide alpha hydrolases-like"/>
    <property type="match status" value="1"/>
</dbReference>
<accession>A0A7D6CQL6</accession>
<dbReference type="OrthoDB" id="175516at2157"/>
<dbReference type="InterPro" id="IPR014729">
    <property type="entry name" value="Rossmann-like_a/b/a_fold"/>
</dbReference>
<name>A0A7D6CQL6_9EURY</name>
<dbReference type="KEGG" id="nay:HYG81_08335"/>